<accession>A0A6C0CPI9</accession>
<feature type="region of interest" description="Disordered" evidence="1">
    <location>
        <begin position="39"/>
        <end position="69"/>
    </location>
</feature>
<dbReference type="AlphaFoldDB" id="A0A6C0CPI9"/>
<reference evidence="3" key="1">
    <citation type="journal article" date="2020" name="Nature">
        <title>Giant virus diversity and host interactions through global metagenomics.</title>
        <authorList>
            <person name="Schulz F."/>
            <person name="Roux S."/>
            <person name="Paez-Espino D."/>
            <person name="Jungbluth S."/>
            <person name="Walsh D.A."/>
            <person name="Denef V.J."/>
            <person name="McMahon K.D."/>
            <person name="Konstantinidis K.T."/>
            <person name="Eloe-Fadrosh E.A."/>
            <person name="Kyrpides N.C."/>
            <person name="Woyke T."/>
        </authorList>
    </citation>
    <scope>NUCLEOTIDE SEQUENCE</scope>
    <source>
        <strain evidence="3">GVMAG-M-3300021389-45</strain>
    </source>
</reference>
<evidence type="ECO:0000313" key="3">
    <source>
        <dbReference type="EMBL" id="QHT05599.1"/>
    </source>
</evidence>
<evidence type="ECO:0000256" key="1">
    <source>
        <dbReference type="SAM" id="MobiDB-lite"/>
    </source>
</evidence>
<proteinExistence type="predicted"/>
<sequence>MSYNNSRTFMQKHGLKIGVGVVSLIILIVVIVMLTGKKEEEPDLSPSPSAADEAVGFLQNTDQSDIDGTAVEDPDEEAIAKAFAADQPASTVETYMMIPGNKTPLDYTRFTSS</sequence>
<keyword evidence="2" id="KW-1133">Transmembrane helix</keyword>
<keyword evidence="2" id="KW-0472">Membrane</keyword>
<evidence type="ECO:0000256" key="2">
    <source>
        <dbReference type="SAM" id="Phobius"/>
    </source>
</evidence>
<name>A0A6C0CPI9_9ZZZZ</name>
<keyword evidence="2" id="KW-0812">Transmembrane</keyword>
<dbReference type="EMBL" id="MN739457">
    <property type="protein sequence ID" value="QHT05599.1"/>
    <property type="molecule type" value="Genomic_DNA"/>
</dbReference>
<organism evidence="3">
    <name type="scientific">viral metagenome</name>
    <dbReference type="NCBI Taxonomy" id="1070528"/>
    <lineage>
        <taxon>unclassified sequences</taxon>
        <taxon>metagenomes</taxon>
        <taxon>organismal metagenomes</taxon>
    </lineage>
</organism>
<feature type="transmembrane region" description="Helical" evidence="2">
    <location>
        <begin position="15"/>
        <end position="34"/>
    </location>
</feature>
<protein>
    <submittedName>
        <fullName evidence="3">Uncharacterized protein</fullName>
    </submittedName>
</protein>